<reference evidence="2 3" key="1">
    <citation type="submission" date="2018-02" db="EMBL/GenBank/DDBJ databases">
        <title>The draft genome of Sphingobacterium gobiense H7.</title>
        <authorList>
            <person name="Li L."/>
            <person name="Liu L."/>
            <person name="Zhang X."/>
            <person name="Wang T."/>
            <person name="Liang L."/>
        </authorList>
    </citation>
    <scope>NUCLEOTIDE SEQUENCE [LARGE SCALE GENOMIC DNA]</scope>
    <source>
        <strain evidence="2 3">ACCC 05757</strain>
    </source>
</reference>
<evidence type="ECO:0008006" key="4">
    <source>
        <dbReference type="Google" id="ProtNLM"/>
    </source>
</evidence>
<dbReference type="RefSeq" id="WP_105725637.1">
    <property type="nucleotide sequence ID" value="NZ_PVBS01000002.1"/>
</dbReference>
<organism evidence="2 3">
    <name type="scientific">Sphingobacterium gobiense</name>
    <dbReference type="NCBI Taxonomy" id="1382456"/>
    <lineage>
        <taxon>Bacteria</taxon>
        <taxon>Pseudomonadati</taxon>
        <taxon>Bacteroidota</taxon>
        <taxon>Sphingobacteriia</taxon>
        <taxon>Sphingobacteriales</taxon>
        <taxon>Sphingobacteriaceae</taxon>
        <taxon>Sphingobacterium</taxon>
    </lineage>
</organism>
<dbReference type="AlphaFoldDB" id="A0A2S9JLH2"/>
<accession>A0A2S9JLH2</accession>
<gene>
    <name evidence="2" type="ORF">C5749_09980</name>
</gene>
<dbReference type="PROSITE" id="PS51257">
    <property type="entry name" value="PROKAR_LIPOPROTEIN"/>
    <property type="match status" value="1"/>
</dbReference>
<comment type="caution">
    <text evidence="2">The sequence shown here is derived from an EMBL/GenBank/DDBJ whole genome shotgun (WGS) entry which is preliminary data.</text>
</comment>
<keyword evidence="1" id="KW-0732">Signal</keyword>
<proteinExistence type="predicted"/>
<keyword evidence="3" id="KW-1185">Reference proteome</keyword>
<sequence>MKSILILICCYTFFLLASCTSSNKKSEETKDSLDIPTATFPDDTQGISEVITRFARAYLSQDNEKANALVHPDLGLYVIYRPGAQDVYERVDSIDFTKPVPEHFPYTTFENGYALNFEELPSFDCGTEKWSKLGFFCDTTVQANELTEIATFNYEFNGINDTDLAEVKQLEKDTFRVMLTKDENLIFHVKKHQGNWYVFVLDRAYGWCDA</sequence>
<evidence type="ECO:0000313" key="2">
    <source>
        <dbReference type="EMBL" id="PRD53839.1"/>
    </source>
</evidence>
<dbReference type="EMBL" id="PVBS01000002">
    <property type="protein sequence ID" value="PRD53839.1"/>
    <property type="molecule type" value="Genomic_DNA"/>
</dbReference>
<name>A0A2S9JLH2_9SPHI</name>
<protein>
    <recommendedName>
        <fullName evidence="4">SH3 domain-containing protein</fullName>
    </recommendedName>
</protein>
<feature type="signal peptide" evidence="1">
    <location>
        <begin position="1"/>
        <end position="17"/>
    </location>
</feature>
<evidence type="ECO:0000313" key="3">
    <source>
        <dbReference type="Proteomes" id="UP000238642"/>
    </source>
</evidence>
<feature type="chain" id="PRO_5015399542" description="SH3 domain-containing protein" evidence="1">
    <location>
        <begin position="18"/>
        <end position="210"/>
    </location>
</feature>
<evidence type="ECO:0000256" key="1">
    <source>
        <dbReference type="SAM" id="SignalP"/>
    </source>
</evidence>
<dbReference type="Proteomes" id="UP000238642">
    <property type="component" value="Unassembled WGS sequence"/>
</dbReference>